<reference evidence="7 8" key="1">
    <citation type="submission" date="2018-06" db="EMBL/GenBank/DDBJ databases">
        <title>Genomic Encyclopedia of Type Strains, Phase IV (KMG-IV): sequencing the most valuable type-strain genomes for metagenomic binning, comparative biology and taxonomic classification.</title>
        <authorList>
            <person name="Goeker M."/>
        </authorList>
    </citation>
    <scope>NUCLEOTIDE SEQUENCE [LARGE SCALE GENOMIC DNA]</scope>
    <source>
        <strain evidence="7 8">DSM 15140</strain>
    </source>
</reference>
<dbReference type="InterPro" id="IPR036291">
    <property type="entry name" value="NAD(P)-bd_dom_sf"/>
</dbReference>
<dbReference type="AlphaFoldDB" id="A0A366EG22"/>
<evidence type="ECO:0000313" key="7">
    <source>
        <dbReference type="EMBL" id="RBP00690.1"/>
    </source>
</evidence>
<accession>A0A366EG22</accession>
<dbReference type="STRING" id="200904.GCA_900168775_00715"/>
<dbReference type="SUPFAM" id="SSF48179">
    <property type="entry name" value="6-phosphogluconate dehydrogenase C-terminal domain-like"/>
    <property type="match status" value="1"/>
</dbReference>
<dbReference type="InterPro" id="IPR029154">
    <property type="entry name" value="HIBADH-like_NADP-bd"/>
</dbReference>
<feature type="domain" description="3-hydroxyisobutyrate dehydrogenase-like NAD-binding" evidence="6">
    <location>
        <begin position="162"/>
        <end position="281"/>
    </location>
</feature>
<comment type="caution">
    <text evidence="7">The sequence shown here is derived from an EMBL/GenBank/DDBJ whole genome shotgun (WGS) entry which is preliminary data.</text>
</comment>
<dbReference type="GO" id="GO:0051287">
    <property type="term" value="F:NAD binding"/>
    <property type="evidence" value="ECO:0007669"/>
    <property type="project" value="InterPro"/>
</dbReference>
<dbReference type="PIRSF" id="PIRSF000103">
    <property type="entry name" value="HIBADH"/>
    <property type="match status" value="1"/>
</dbReference>
<dbReference type="GO" id="GO:0050661">
    <property type="term" value="F:NADP binding"/>
    <property type="evidence" value="ECO:0007669"/>
    <property type="project" value="InterPro"/>
</dbReference>
<evidence type="ECO:0000259" key="5">
    <source>
        <dbReference type="Pfam" id="PF03446"/>
    </source>
</evidence>
<comment type="similarity">
    <text evidence="1">Belongs to the HIBADH-related family.</text>
</comment>
<dbReference type="InterPro" id="IPR013328">
    <property type="entry name" value="6PGD_dom2"/>
</dbReference>
<evidence type="ECO:0000256" key="1">
    <source>
        <dbReference type="ARBA" id="ARBA00009080"/>
    </source>
</evidence>
<feature type="active site" evidence="4">
    <location>
        <position position="168"/>
    </location>
</feature>
<proteinExistence type="inferred from homology"/>
<sequence length="287" mass="31521">MIGFIGLGIMGNHMAENLIEQGYDVVVHNRTKSKATNLLEKGAQWADTPKELAKQVDVIFTMLTNEEVVETFAFGEDGFINEFEGKLWVDCSTVGPKASERFAEQASTQAVRFLDAPVSGSKIPAQKGELIFLVGGKEEDLEQVRPMLEVMGKDIQHHGNHGKGSAMKLVINLMLAQATAAFSEALAFGQSIGLDKQTLMDTLLNSPTTAPIMQAKRDKMLNEDFSEHFPLEHMYKDLHLVSEAAYDSGASLPIASSTKELYSLAKQHGLGREDLSAIYKVFQASKR</sequence>
<keyword evidence="3" id="KW-0520">NAD</keyword>
<name>A0A366EG22_9BACI</name>
<dbReference type="PROSITE" id="PS00895">
    <property type="entry name" value="3_HYDROXYISOBUT_DH"/>
    <property type="match status" value="1"/>
</dbReference>
<dbReference type="OrthoDB" id="9786703at2"/>
<dbReference type="InterPro" id="IPR002204">
    <property type="entry name" value="3-OH-isobutyrate_DH-rel_CS"/>
</dbReference>
<keyword evidence="2" id="KW-0560">Oxidoreductase</keyword>
<dbReference type="PANTHER" id="PTHR43580">
    <property type="entry name" value="OXIDOREDUCTASE GLYR1-RELATED"/>
    <property type="match status" value="1"/>
</dbReference>
<dbReference type="InterPro" id="IPR051265">
    <property type="entry name" value="HIBADH-related_NP60_sf"/>
</dbReference>
<keyword evidence="8" id="KW-1185">Reference proteome</keyword>
<dbReference type="RefSeq" id="WP_113867553.1">
    <property type="nucleotide sequence ID" value="NZ_BAABQN010000002.1"/>
</dbReference>
<dbReference type="PANTHER" id="PTHR43580:SF2">
    <property type="entry name" value="CYTOKINE-LIKE NUCLEAR FACTOR N-PAC"/>
    <property type="match status" value="1"/>
</dbReference>
<dbReference type="Gene3D" id="3.40.50.720">
    <property type="entry name" value="NAD(P)-binding Rossmann-like Domain"/>
    <property type="match status" value="1"/>
</dbReference>
<dbReference type="SUPFAM" id="SSF51735">
    <property type="entry name" value="NAD(P)-binding Rossmann-fold domains"/>
    <property type="match status" value="1"/>
</dbReference>
<dbReference type="Pfam" id="PF14833">
    <property type="entry name" value="NAD_binding_11"/>
    <property type="match status" value="1"/>
</dbReference>
<protein>
    <submittedName>
        <fullName evidence="7">3-hydroxyisobutyrate dehydrogenase/glyoxylate/succinic semialdehyde reductase</fullName>
    </submittedName>
</protein>
<feature type="domain" description="6-phosphogluconate dehydrogenase NADP-binding" evidence="5">
    <location>
        <begin position="2"/>
        <end position="157"/>
    </location>
</feature>
<dbReference type="Gene3D" id="1.10.1040.10">
    <property type="entry name" value="N-(1-d-carboxylethyl)-l-norvaline Dehydrogenase, domain 2"/>
    <property type="match status" value="1"/>
</dbReference>
<dbReference type="Pfam" id="PF03446">
    <property type="entry name" value="NAD_binding_2"/>
    <property type="match status" value="1"/>
</dbReference>
<organism evidence="7 8">
    <name type="scientific">Paraliobacillus ryukyuensis</name>
    <dbReference type="NCBI Taxonomy" id="200904"/>
    <lineage>
        <taxon>Bacteria</taxon>
        <taxon>Bacillati</taxon>
        <taxon>Bacillota</taxon>
        <taxon>Bacilli</taxon>
        <taxon>Bacillales</taxon>
        <taxon>Bacillaceae</taxon>
        <taxon>Paraliobacillus</taxon>
    </lineage>
</organism>
<evidence type="ECO:0000313" key="8">
    <source>
        <dbReference type="Proteomes" id="UP000252254"/>
    </source>
</evidence>
<dbReference type="GO" id="GO:0016054">
    <property type="term" value="P:organic acid catabolic process"/>
    <property type="evidence" value="ECO:0007669"/>
    <property type="project" value="UniProtKB-ARBA"/>
</dbReference>
<evidence type="ECO:0000259" key="6">
    <source>
        <dbReference type="Pfam" id="PF14833"/>
    </source>
</evidence>
<gene>
    <name evidence="7" type="ORF">DES48_102457</name>
</gene>
<dbReference type="InterPro" id="IPR015815">
    <property type="entry name" value="HIBADH-related"/>
</dbReference>
<dbReference type="GO" id="GO:0016491">
    <property type="term" value="F:oxidoreductase activity"/>
    <property type="evidence" value="ECO:0007669"/>
    <property type="project" value="UniProtKB-KW"/>
</dbReference>
<dbReference type="EMBL" id="QNRI01000002">
    <property type="protein sequence ID" value="RBP00690.1"/>
    <property type="molecule type" value="Genomic_DNA"/>
</dbReference>
<dbReference type="InterPro" id="IPR006115">
    <property type="entry name" value="6PGDH_NADP-bd"/>
</dbReference>
<dbReference type="InterPro" id="IPR008927">
    <property type="entry name" value="6-PGluconate_DH-like_C_sf"/>
</dbReference>
<dbReference type="Proteomes" id="UP000252254">
    <property type="component" value="Unassembled WGS sequence"/>
</dbReference>
<evidence type="ECO:0000256" key="3">
    <source>
        <dbReference type="ARBA" id="ARBA00023027"/>
    </source>
</evidence>
<evidence type="ECO:0000256" key="2">
    <source>
        <dbReference type="ARBA" id="ARBA00023002"/>
    </source>
</evidence>
<evidence type="ECO:0000256" key="4">
    <source>
        <dbReference type="PIRSR" id="PIRSR000103-1"/>
    </source>
</evidence>